<dbReference type="Proteomes" id="UP001162480">
    <property type="component" value="Chromosome 2"/>
</dbReference>
<gene>
    <name evidence="2" type="ORF">OCTVUL_1B026353</name>
</gene>
<feature type="region of interest" description="Disordered" evidence="1">
    <location>
        <begin position="1"/>
        <end position="22"/>
    </location>
</feature>
<evidence type="ECO:0000313" key="2">
    <source>
        <dbReference type="EMBL" id="CAI9718606.1"/>
    </source>
</evidence>
<evidence type="ECO:0000256" key="1">
    <source>
        <dbReference type="SAM" id="MobiDB-lite"/>
    </source>
</evidence>
<reference evidence="2" key="1">
    <citation type="submission" date="2023-08" db="EMBL/GenBank/DDBJ databases">
        <authorList>
            <person name="Alioto T."/>
            <person name="Alioto T."/>
            <person name="Gomez Garrido J."/>
        </authorList>
    </citation>
    <scope>NUCLEOTIDE SEQUENCE</scope>
</reference>
<organism evidence="2 3">
    <name type="scientific">Octopus vulgaris</name>
    <name type="common">Common octopus</name>
    <dbReference type="NCBI Taxonomy" id="6645"/>
    <lineage>
        <taxon>Eukaryota</taxon>
        <taxon>Metazoa</taxon>
        <taxon>Spiralia</taxon>
        <taxon>Lophotrochozoa</taxon>
        <taxon>Mollusca</taxon>
        <taxon>Cephalopoda</taxon>
        <taxon>Coleoidea</taxon>
        <taxon>Octopodiformes</taxon>
        <taxon>Octopoda</taxon>
        <taxon>Incirrata</taxon>
        <taxon>Octopodidae</taxon>
        <taxon>Octopus</taxon>
    </lineage>
</organism>
<name>A0AA36ALZ4_OCTVU</name>
<evidence type="ECO:0000313" key="3">
    <source>
        <dbReference type="Proteomes" id="UP001162480"/>
    </source>
</evidence>
<accession>A0AA36ALZ4</accession>
<dbReference type="EMBL" id="OX597815">
    <property type="protein sequence ID" value="CAI9718606.1"/>
    <property type="molecule type" value="Genomic_DNA"/>
</dbReference>
<proteinExistence type="predicted"/>
<sequence>MKLNEESDRNNKLERSSSIRRENNRTIVKREINNRKSNSPHLYAFIETKLKATSYQNELKLCGIGIPRIYSENNLS</sequence>
<keyword evidence="3" id="KW-1185">Reference proteome</keyword>
<dbReference type="AlphaFoldDB" id="A0AA36ALZ4"/>
<protein>
    <submittedName>
        <fullName evidence="2">Uncharacterized protein</fullName>
    </submittedName>
</protein>